<dbReference type="Gene3D" id="1.20.1530.20">
    <property type="match status" value="1"/>
</dbReference>
<feature type="transmembrane region" description="Helical" evidence="9">
    <location>
        <begin position="243"/>
        <end position="261"/>
    </location>
</feature>
<dbReference type="InterPro" id="IPR038770">
    <property type="entry name" value="Na+/solute_symporter_sf"/>
</dbReference>
<feature type="transmembrane region" description="Helical" evidence="9">
    <location>
        <begin position="193"/>
        <end position="210"/>
    </location>
</feature>
<dbReference type="GO" id="GO:0005886">
    <property type="term" value="C:plasma membrane"/>
    <property type="evidence" value="ECO:0007669"/>
    <property type="project" value="UniProtKB-SubCell"/>
</dbReference>
<dbReference type="EMBL" id="VSSQ01003897">
    <property type="protein sequence ID" value="MPM22845.1"/>
    <property type="molecule type" value="Genomic_DNA"/>
</dbReference>
<feature type="transmembrane region" description="Helical" evidence="9">
    <location>
        <begin position="368"/>
        <end position="388"/>
    </location>
</feature>
<gene>
    <name evidence="11" type="primary">nhaP_6</name>
    <name evidence="11" type="ORF">SDC9_69304</name>
</gene>
<name>A0A644Y2T1_9ZZZZ</name>
<keyword evidence="5 9" id="KW-0812">Transmembrane</keyword>
<feature type="transmembrane region" description="Helical" evidence="9">
    <location>
        <begin position="308"/>
        <end position="330"/>
    </location>
</feature>
<protein>
    <submittedName>
        <fullName evidence="11">K(+)/H(+) antiporter NhaP</fullName>
    </submittedName>
</protein>
<evidence type="ECO:0000313" key="11">
    <source>
        <dbReference type="EMBL" id="MPM22845.1"/>
    </source>
</evidence>
<comment type="subcellular location">
    <subcellularLocation>
        <location evidence="1">Cell membrane</location>
        <topology evidence="1">Multi-pass membrane protein</topology>
    </subcellularLocation>
</comment>
<evidence type="ECO:0000256" key="9">
    <source>
        <dbReference type="SAM" id="Phobius"/>
    </source>
</evidence>
<evidence type="ECO:0000256" key="7">
    <source>
        <dbReference type="ARBA" id="ARBA00023065"/>
    </source>
</evidence>
<evidence type="ECO:0000256" key="3">
    <source>
        <dbReference type="ARBA" id="ARBA00022449"/>
    </source>
</evidence>
<feature type="transmembrane region" description="Helical" evidence="9">
    <location>
        <begin position="282"/>
        <end position="302"/>
    </location>
</feature>
<keyword evidence="2" id="KW-0813">Transport</keyword>
<dbReference type="InterPro" id="IPR006153">
    <property type="entry name" value="Cation/H_exchanger_TM"/>
</dbReference>
<keyword evidence="7" id="KW-0406">Ion transport</keyword>
<evidence type="ECO:0000256" key="1">
    <source>
        <dbReference type="ARBA" id="ARBA00004651"/>
    </source>
</evidence>
<organism evidence="11">
    <name type="scientific">bioreactor metagenome</name>
    <dbReference type="NCBI Taxonomy" id="1076179"/>
    <lineage>
        <taxon>unclassified sequences</taxon>
        <taxon>metagenomes</taxon>
        <taxon>ecological metagenomes</taxon>
    </lineage>
</organism>
<keyword evidence="6 9" id="KW-1133">Transmembrane helix</keyword>
<evidence type="ECO:0000259" key="10">
    <source>
        <dbReference type="Pfam" id="PF00999"/>
    </source>
</evidence>
<dbReference type="GO" id="GO:1902600">
    <property type="term" value="P:proton transmembrane transport"/>
    <property type="evidence" value="ECO:0007669"/>
    <property type="project" value="InterPro"/>
</dbReference>
<comment type="caution">
    <text evidence="11">The sequence shown here is derived from an EMBL/GenBank/DDBJ whole genome shotgun (WGS) entry which is preliminary data.</text>
</comment>
<accession>A0A644Y2T1</accession>
<evidence type="ECO:0000256" key="4">
    <source>
        <dbReference type="ARBA" id="ARBA00022475"/>
    </source>
</evidence>
<sequence length="417" mass="45335">MEVQNLLELFALVIVSGVLFNKLSKMIKVPDVVLFIIAGILLGPNILNLVNIDTYPLGNDLILTFGAAYILYDGGREIELKILNKVKISLFLISTVGVLISAVVTGYFAAVIFKLDFIYALLLGSVIASTDPSVLVPLFKRMNISNKLKQFIISESAFNDAGGAIITFAILGIIQGGSFSVGTSLLELAKTSFGGIAVGAIIGALASLLITHDKYGYFKENPSEIGIATVAGAYVIATKLGVSGFMAVFIVGIICGNKHLFSLRVQEEHYITQTRFKEVLTLLLRMMIFILLGTHIDFIAVAQYWKQALLVVGVLIFIARPVSVLCCIIFDKKSNWTMKEVIYLMWIRETGVIPAALAGIMVSMQVQHANIISSVTFVTILVTLSVQASTAQWLAKKLNLEVESPALVKNLNNVIRT</sequence>
<dbReference type="GO" id="GO:0015297">
    <property type="term" value="F:antiporter activity"/>
    <property type="evidence" value="ECO:0007669"/>
    <property type="project" value="UniProtKB-KW"/>
</dbReference>
<evidence type="ECO:0000256" key="8">
    <source>
        <dbReference type="ARBA" id="ARBA00023136"/>
    </source>
</evidence>
<keyword evidence="4" id="KW-1003">Cell membrane</keyword>
<keyword evidence="8 9" id="KW-0472">Membrane</keyword>
<dbReference type="AlphaFoldDB" id="A0A644Y2T1"/>
<feature type="transmembrane region" description="Helical" evidence="9">
    <location>
        <begin position="86"/>
        <end position="111"/>
    </location>
</feature>
<evidence type="ECO:0000256" key="6">
    <source>
        <dbReference type="ARBA" id="ARBA00022989"/>
    </source>
</evidence>
<feature type="transmembrane region" description="Helical" evidence="9">
    <location>
        <begin position="32"/>
        <end position="50"/>
    </location>
</feature>
<feature type="transmembrane region" description="Helical" evidence="9">
    <location>
        <begin position="342"/>
        <end position="362"/>
    </location>
</feature>
<feature type="transmembrane region" description="Helical" evidence="9">
    <location>
        <begin position="160"/>
        <end position="181"/>
    </location>
</feature>
<evidence type="ECO:0000256" key="2">
    <source>
        <dbReference type="ARBA" id="ARBA00022448"/>
    </source>
</evidence>
<keyword evidence="3" id="KW-0050">Antiport</keyword>
<dbReference type="PANTHER" id="PTHR32507">
    <property type="entry name" value="NA(+)/H(+) ANTIPORTER 1"/>
    <property type="match status" value="1"/>
</dbReference>
<proteinExistence type="predicted"/>
<reference evidence="11" key="1">
    <citation type="submission" date="2019-08" db="EMBL/GenBank/DDBJ databases">
        <authorList>
            <person name="Kucharzyk K."/>
            <person name="Murdoch R.W."/>
            <person name="Higgins S."/>
            <person name="Loffler F."/>
        </authorList>
    </citation>
    <scope>NUCLEOTIDE SEQUENCE</scope>
</reference>
<feature type="domain" description="Cation/H+ exchanger transmembrane" evidence="10">
    <location>
        <begin position="18"/>
        <end position="397"/>
    </location>
</feature>
<evidence type="ECO:0000256" key="5">
    <source>
        <dbReference type="ARBA" id="ARBA00022692"/>
    </source>
</evidence>
<dbReference type="PANTHER" id="PTHR32507:SF0">
    <property type="entry name" value="NA(+)_H(+) ANTIPORTER 2-RELATED"/>
    <property type="match status" value="1"/>
</dbReference>
<dbReference type="Pfam" id="PF00999">
    <property type="entry name" value="Na_H_Exchanger"/>
    <property type="match status" value="1"/>
</dbReference>
<feature type="transmembrane region" description="Helical" evidence="9">
    <location>
        <begin position="117"/>
        <end position="139"/>
    </location>
</feature>